<evidence type="ECO:0000313" key="2">
    <source>
        <dbReference type="Proteomes" id="UP001341840"/>
    </source>
</evidence>
<protein>
    <submittedName>
        <fullName evidence="1">Uncharacterized protein</fullName>
    </submittedName>
</protein>
<sequence length="146" mass="16651">MSRKASFTIQEAESFLRAIELIEKRRLHLWHTLHKLQILFLIKAMAEVDEREELQAGAVEMEEEEGHTVETCYHIFDPNFQSPPLAHNLFPIVNSYPPPSSTTFHQPKAYLTAPSVNQDSTWYADSGASHHVTAEHANILQLNDSN</sequence>
<proteinExistence type="predicted"/>
<keyword evidence="2" id="KW-1185">Reference proteome</keyword>
<reference evidence="1 2" key="1">
    <citation type="journal article" date="2023" name="Plants (Basel)">
        <title>Bridging the Gap: Combining Genomics and Transcriptomics Approaches to Understand Stylosanthes scabra, an Orphan Legume from the Brazilian Caatinga.</title>
        <authorList>
            <person name="Ferreira-Neto J.R.C."/>
            <person name="da Silva M.D."/>
            <person name="Binneck E."/>
            <person name="de Melo N.F."/>
            <person name="da Silva R.H."/>
            <person name="de Melo A.L.T.M."/>
            <person name="Pandolfi V."/>
            <person name="Bustamante F.O."/>
            <person name="Brasileiro-Vidal A.C."/>
            <person name="Benko-Iseppon A.M."/>
        </authorList>
    </citation>
    <scope>NUCLEOTIDE SEQUENCE [LARGE SCALE GENOMIC DNA]</scope>
    <source>
        <tissue evidence="1">Leaves</tissue>
    </source>
</reference>
<organism evidence="1 2">
    <name type="scientific">Stylosanthes scabra</name>
    <dbReference type="NCBI Taxonomy" id="79078"/>
    <lineage>
        <taxon>Eukaryota</taxon>
        <taxon>Viridiplantae</taxon>
        <taxon>Streptophyta</taxon>
        <taxon>Embryophyta</taxon>
        <taxon>Tracheophyta</taxon>
        <taxon>Spermatophyta</taxon>
        <taxon>Magnoliopsida</taxon>
        <taxon>eudicotyledons</taxon>
        <taxon>Gunneridae</taxon>
        <taxon>Pentapetalae</taxon>
        <taxon>rosids</taxon>
        <taxon>fabids</taxon>
        <taxon>Fabales</taxon>
        <taxon>Fabaceae</taxon>
        <taxon>Papilionoideae</taxon>
        <taxon>50 kb inversion clade</taxon>
        <taxon>dalbergioids sensu lato</taxon>
        <taxon>Dalbergieae</taxon>
        <taxon>Pterocarpus clade</taxon>
        <taxon>Stylosanthes</taxon>
    </lineage>
</organism>
<evidence type="ECO:0000313" key="1">
    <source>
        <dbReference type="EMBL" id="MED6115421.1"/>
    </source>
</evidence>
<name>A0ABU6QUW0_9FABA</name>
<accession>A0ABU6QUW0</accession>
<dbReference type="EMBL" id="JASCZI010001742">
    <property type="protein sequence ID" value="MED6115421.1"/>
    <property type="molecule type" value="Genomic_DNA"/>
</dbReference>
<gene>
    <name evidence="1" type="ORF">PIB30_090375</name>
</gene>
<comment type="caution">
    <text evidence="1">The sequence shown here is derived from an EMBL/GenBank/DDBJ whole genome shotgun (WGS) entry which is preliminary data.</text>
</comment>
<dbReference type="Proteomes" id="UP001341840">
    <property type="component" value="Unassembled WGS sequence"/>
</dbReference>